<accession>A0A1G5AUL2</accession>
<proteinExistence type="predicted"/>
<gene>
    <name evidence="2" type="ORF">SAMN05720606_101112</name>
</gene>
<dbReference type="RefSeq" id="WP_090914902.1">
    <property type="nucleotide sequence ID" value="NZ_FMVM01000001.1"/>
</dbReference>
<dbReference type="SUPFAM" id="SSF52129">
    <property type="entry name" value="Caspase-like"/>
    <property type="match status" value="1"/>
</dbReference>
<dbReference type="EMBL" id="FMVM01000001">
    <property type="protein sequence ID" value="SCX81582.1"/>
    <property type="molecule type" value="Genomic_DNA"/>
</dbReference>
<evidence type="ECO:0000259" key="1">
    <source>
        <dbReference type="Pfam" id="PF00656"/>
    </source>
</evidence>
<dbReference type="AlphaFoldDB" id="A0A1G5AUL2"/>
<evidence type="ECO:0000313" key="3">
    <source>
        <dbReference type="Proteomes" id="UP000198538"/>
    </source>
</evidence>
<dbReference type="InterPro" id="IPR029030">
    <property type="entry name" value="Caspase-like_dom_sf"/>
</dbReference>
<dbReference type="Pfam" id="PF00656">
    <property type="entry name" value="Peptidase_C14"/>
    <property type="match status" value="1"/>
</dbReference>
<sequence length="493" mass="56972">MKVVSPENTYAVIIAVEEYQFGIKKVEYATNDAKAFKFWLNEYLGVPDDNIKLWINTDVTKTRLEHELKYEIQMLQEDDRFIFYYAGHGFFDNGQNKFTAWDTHPENLKETSVSLNKVLMEPLRNSPCNKSLLFVDSCSSFIEGLDLGRDFIAGMRHDEFIEFIRSSNYRAAFFSCSRGEKSYGSLNLKHGIWTYHLLQALKGEVDEAIDRQFITSSSLQNYLSTAVPRYIRERTEIRGNQNPWAEISSSNTFAIYEIPADDNKGFSVPFAGLGLAQEDMFFRKVEMRLISKLPGYSKSVHFVPNRLSRETDQFISNRMDQIILDEIEHIYNKCKSVLGLRRKDITRSDRNIDTRYFRFSIDTRQNPNEPSEALIIRKLYLNNQVNETPPEGIENVFPIMPNEIVFPVYGEMDYNEIVDKFEDVEEQIGGTLEEDENSGLIEYSTSDGVKFILSTNDQELIMKPKVSQNLTIMLATVGQSFHRLADADQKLIE</sequence>
<dbReference type="InterPro" id="IPR011600">
    <property type="entry name" value="Pept_C14_caspase"/>
</dbReference>
<dbReference type="GO" id="GO:0006508">
    <property type="term" value="P:proteolysis"/>
    <property type="evidence" value="ECO:0007669"/>
    <property type="project" value="InterPro"/>
</dbReference>
<name>A0A1G5AUL2_9BACL</name>
<protein>
    <submittedName>
        <fullName evidence="2">Caspase domain-containing protein</fullName>
    </submittedName>
</protein>
<dbReference type="Gene3D" id="3.40.50.1460">
    <property type="match status" value="1"/>
</dbReference>
<evidence type="ECO:0000313" key="2">
    <source>
        <dbReference type="EMBL" id="SCX81582.1"/>
    </source>
</evidence>
<feature type="domain" description="Peptidase C14 caspase" evidence="1">
    <location>
        <begin position="10"/>
        <end position="247"/>
    </location>
</feature>
<dbReference type="STRING" id="582692.SAMN05720606_101112"/>
<reference evidence="3" key="1">
    <citation type="submission" date="2016-10" db="EMBL/GenBank/DDBJ databases">
        <authorList>
            <person name="Varghese N."/>
            <person name="Submissions S."/>
        </authorList>
    </citation>
    <scope>NUCLEOTIDE SEQUENCE [LARGE SCALE GENOMIC DNA]</scope>
    <source>
        <strain evidence="3">BL9</strain>
    </source>
</reference>
<dbReference type="GO" id="GO:0004197">
    <property type="term" value="F:cysteine-type endopeptidase activity"/>
    <property type="evidence" value="ECO:0007669"/>
    <property type="project" value="InterPro"/>
</dbReference>
<dbReference type="Proteomes" id="UP000198538">
    <property type="component" value="Unassembled WGS sequence"/>
</dbReference>
<organism evidence="2 3">
    <name type="scientific">Paenibacillus polysaccharolyticus</name>
    <dbReference type="NCBI Taxonomy" id="582692"/>
    <lineage>
        <taxon>Bacteria</taxon>
        <taxon>Bacillati</taxon>
        <taxon>Bacillota</taxon>
        <taxon>Bacilli</taxon>
        <taxon>Bacillales</taxon>
        <taxon>Paenibacillaceae</taxon>
        <taxon>Paenibacillus</taxon>
    </lineage>
</organism>
<keyword evidence="3" id="KW-1185">Reference proteome</keyword>